<protein>
    <submittedName>
        <fullName evidence="1">Uncharacterized protein</fullName>
    </submittedName>
</protein>
<reference evidence="1" key="1">
    <citation type="journal article" date="2021" name="PeerJ">
        <title>Extensive microbial diversity within the chicken gut microbiome revealed by metagenomics and culture.</title>
        <authorList>
            <person name="Gilroy R."/>
            <person name="Ravi A."/>
            <person name="Getino M."/>
            <person name="Pursley I."/>
            <person name="Horton D.L."/>
            <person name="Alikhan N.F."/>
            <person name="Baker D."/>
            <person name="Gharbi K."/>
            <person name="Hall N."/>
            <person name="Watson M."/>
            <person name="Adriaenssens E.M."/>
            <person name="Foster-Nyarko E."/>
            <person name="Jarju S."/>
            <person name="Secka A."/>
            <person name="Antonio M."/>
            <person name="Oren A."/>
            <person name="Chaudhuri R.R."/>
            <person name="La Ragione R."/>
            <person name="Hildebrand F."/>
            <person name="Pallen M.J."/>
        </authorList>
    </citation>
    <scope>NUCLEOTIDE SEQUENCE</scope>
    <source>
        <strain evidence="1">26628</strain>
    </source>
</reference>
<accession>A0A9D2AR29</accession>
<dbReference type="Proteomes" id="UP000824249">
    <property type="component" value="Unassembled WGS sequence"/>
</dbReference>
<evidence type="ECO:0000313" key="1">
    <source>
        <dbReference type="EMBL" id="HIX46810.1"/>
    </source>
</evidence>
<name>A0A9D2AR29_9FIRM</name>
<dbReference type="EMBL" id="DXFD01000058">
    <property type="protein sequence ID" value="HIX46810.1"/>
    <property type="molecule type" value="Genomic_DNA"/>
</dbReference>
<sequence length="70" mass="7785">MEPTLIAAALSLAGSLIGTFAGILASSKMTNYRLEQLETKVSKHNEVVERTYKLEGQVLELQHDVRDLKK</sequence>
<proteinExistence type="predicted"/>
<evidence type="ECO:0000313" key="2">
    <source>
        <dbReference type="Proteomes" id="UP000824249"/>
    </source>
</evidence>
<comment type="caution">
    <text evidence="1">The sequence shown here is derived from an EMBL/GenBank/DDBJ whole genome shotgun (WGS) entry which is preliminary data.</text>
</comment>
<organism evidence="1 2">
    <name type="scientific">Candidatus Borkfalkia faecigallinarum</name>
    <dbReference type="NCBI Taxonomy" id="2838509"/>
    <lineage>
        <taxon>Bacteria</taxon>
        <taxon>Bacillati</taxon>
        <taxon>Bacillota</taxon>
        <taxon>Clostridia</taxon>
        <taxon>Christensenellales</taxon>
        <taxon>Christensenellaceae</taxon>
        <taxon>Candidatus Borkfalkia</taxon>
    </lineage>
</organism>
<reference evidence="1" key="2">
    <citation type="submission" date="2021-04" db="EMBL/GenBank/DDBJ databases">
        <authorList>
            <person name="Gilroy R."/>
        </authorList>
    </citation>
    <scope>NUCLEOTIDE SEQUENCE</scope>
    <source>
        <strain evidence="1">26628</strain>
    </source>
</reference>
<gene>
    <name evidence="1" type="ORF">H9737_03870</name>
</gene>
<dbReference type="AlphaFoldDB" id="A0A9D2AR29"/>